<organism evidence="1 2">
    <name type="scientific">Trema orientale</name>
    <name type="common">Charcoal tree</name>
    <name type="synonym">Celtis orientalis</name>
    <dbReference type="NCBI Taxonomy" id="63057"/>
    <lineage>
        <taxon>Eukaryota</taxon>
        <taxon>Viridiplantae</taxon>
        <taxon>Streptophyta</taxon>
        <taxon>Embryophyta</taxon>
        <taxon>Tracheophyta</taxon>
        <taxon>Spermatophyta</taxon>
        <taxon>Magnoliopsida</taxon>
        <taxon>eudicotyledons</taxon>
        <taxon>Gunneridae</taxon>
        <taxon>Pentapetalae</taxon>
        <taxon>rosids</taxon>
        <taxon>fabids</taxon>
        <taxon>Rosales</taxon>
        <taxon>Cannabaceae</taxon>
        <taxon>Trema</taxon>
    </lineage>
</organism>
<dbReference type="InParanoid" id="A0A2P5FWB6"/>
<dbReference type="Proteomes" id="UP000237000">
    <property type="component" value="Unassembled WGS sequence"/>
</dbReference>
<dbReference type="EMBL" id="JXTC01000005">
    <property type="protein sequence ID" value="POO02093.1"/>
    <property type="molecule type" value="Genomic_DNA"/>
</dbReference>
<evidence type="ECO:0000313" key="1">
    <source>
        <dbReference type="EMBL" id="POO02093.1"/>
    </source>
</evidence>
<gene>
    <name evidence="1" type="ORF">TorRG33x02_018770</name>
</gene>
<reference evidence="2" key="1">
    <citation type="submission" date="2016-06" db="EMBL/GenBank/DDBJ databases">
        <title>Parallel loss of symbiosis genes in relatives of nitrogen-fixing non-legume Parasponia.</title>
        <authorList>
            <person name="Van Velzen R."/>
            <person name="Holmer R."/>
            <person name="Bu F."/>
            <person name="Rutten L."/>
            <person name="Van Zeijl A."/>
            <person name="Liu W."/>
            <person name="Santuari L."/>
            <person name="Cao Q."/>
            <person name="Sharma T."/>
            <person name="Shen D."/>
            <person name="Roswanjaya Y."/>
            <person name="Wardhani T."/>
            <person name="Kalhor M.S."/>
            <person name="Jansen J."/>
            <person name="Van den Hoogen J."/>
            <person name="Gungor B."/>
            <person name="Hartog M."/>
            <person name="Hontelez J."/>
            <person name="Verver J."/>
            <person name="Yang W.-C."/>
            <person name="Schijlen E."/>
            <person name="Repin R."/>
            <person name="Schilthuizen M."/>
            <person name="Schranz E."/>
            <person name="Heidstra R."/>
            <person name="Miyata K."/>
            <person name="Fedorova E."/>
            <person name="Kohlen W."/>
            <person name="Bisseling T."/>
            <person name="Smit S."/>
            <person name="Geurts R."/>
        </authorList>
    </citation>
    <scope>NUCLEOTIDE SEQUENCE [LARGE SCALE GENOMIC DNA]</scope>
    <source>
        <strain evidence="2">cv. RG33-2</strain>
    </source>
</reference>
<comment type="caution">
    <text evidence="1">The sequence shown here is derived from an EMBL/GenBank/DDBJ whole genome shotgun (WGS) entry which is preliminary data.</text>
</comment>
<evidence type="ECO:0000313" key="2">
    <source>
        <dbReference type="Proteomes" id="UP000237000"/>
    </source>
</evidence>
<proteinExistence type="predicted"/>
<feature type="non-terminal residue" evidence="1">
    <location>
        <position position="1"/>
    </location>
</feature>
<protein>
    <submittedName>
        <fullName evidence="1">Uncharacterized protein</fullName>
    </submittedName>
</protein>
<keyword evidence="2" id="KW-1185">Reference proteome</keyword>
<sequence>YKFYKFSPAQRRLSPAKPPISTHRAVVFSNFGLNELSDFWYFSLKSERVCDWLVGIEGH</sequence>
<accession>A0A2P5FWB6</accession>
<dbReference type="AlphaFoldDB" id="A0A2P5FWB6"/>
<name>A0A2P5FWB6_TREOI</name>